<keyword evidence="5" id="KW-0472">Membrane</keyword>
<keyword evidence="3" id="KW-0175">Coiled coil</keyword>
<dbReference type="SUPFAM" id="SSF52540">
    <property type="entry name" value="P-loop containing nucleoside triphosphate hydrolases"/>
    <property type="match status" value="1"/>
</dbReference>
<dbReference type="CDD" id="cd05387">
    <property type="entry name" value="BY-kinase"/>
    <property type="match status" value="1"/>
</dbReference>
<evidence type="ECO:0000313" key="8">
    <source>
        <dbReference type="Proteomes" id="UP000625316"/>
    </source>
</evidence>
<evidence type="ECO:0000259" key="6">
    <source>
        <dbReference type="Pfam" id="PF01656"/>
    </source>
</evidence>
<protein>
    <submittedName>
        <fullName evidence="7">P-loop NTPase</fullName>
    </submittedName>
</protein>
<dbReference type="Proteomes" id="UP000625316">
    <property type="component" value="Unassembled WGS sequence"/>
</dbReference>
<keyword evidence="8" id="KW-1185">Reference proteome</keyword>
<dbReference type="EMBL" id="JADEXQ010000011">
    <property type="protein sequence ID" value="MBE9029132.1"/>
    <property type="molecule type" value="Genomic_DNA"/>
</dbReference>
<dbReference type="InterPro" id="IPR005702">
    <property type="entry name" value="Wzc-like_C"/>
</dbReference>
<feature type="coiled-coil region" evidence="3">
    <location>
        <begin position="330"/>
        <end position="395"/>
    </location>
</feature>
<feature type="region of interest" description="Disordered" evidence="4">
    <location>
        <begin position="698"/>
        <end position="725"/>
    </location>
</feature>
<feature type="domain" description="CobQ/CobB/MinD/ParA nucleotide binding" evidence="6">
    <location>
        <begin position="522"/>
        <end position="695"/>
    </location>
</feature>
<evidence type="ECO:0000256" key="1">
    <source>
        <dbReference type="ARBA" id="ARBA00022741"/>
    </source>
</evidence>
<evidence type="ECO:0000313" key="7">
    <source>
        <dbReference type="EMBL" id="MBE9029132.1"/>
    </source>
</evidence>
<feature type="coiled-coil region" evidence="3">
    <location>
        <begin position="165"/>
        <end position="236"/>
    </location>
</feature>
<evidence type="ECO:0000256" key="5">
    <source>
        <dbReference type="SAM" id="Phobius"/>
    </source>
</evidence>
<dbReference type="Pfam" id="PF01656">
    <property type="entry name" value="CbiA"/>
    <property type="match status" value="1"/>
</dbReference>
<keyword evidence="5" id="KW-1133">Transmembrane helix</keyword>
<name>A0A928Z2K0_9CYAN</name>
<dbReference type="AlphaFoldDB" id="A0A928Z2K0"/>
<accession>A0A928Z2K0</accession>
<keyword evidence="1" id="KW-0547">Nucleotide-binding</keyword>
<sequence>MAPPILKRYLLAIGRYKWVIPTGLVLGVGASGMVVSKPDPPTQYTIQATLVGNAPPTVFSATGVEVRQPITSYTPDSLLNDEILQETAKAAGLDTKKLAKSIEITLTAGSEGPPKKGEPAGAPSRIQLDYKDTDQGRAKQVIELIVTRIIEQSEKNNKARLQLIIDSLNLRLPKVKRDLAAAERALESYDRTEGPALFAAQNGSLVGQIQQSDNQKRQMQLELQGIAAELASLQQRLGLSPTQAYVSSALSADPIVADLRAQIYQLESQRAIAAKNLRAEHPTMIDLKQRLEALDTQLRKRANEVLSGGGFAKPFRAANIRQDSNLDPERQRMALRIVELTTTKERLERQYQSLVQLEQESRQRLTQIPNKQLARTRLEDQLQLKKALHDQMQAKLVDAKTAEAETVSSLSIGAVNQLPVLPTPPKNIPLMMAIGGLVGLILGGGIVFLLDTMEGTFYTEEDLREALKQQEVPLLGVLPMVQLWDPRLGSILTALDSPYLEYYERFRSTLRRVEGGVPRMVLVTSTASSEGKSVTAYNLAIAAARAGKRTLLIEADLRSPSIGYYVGVEADVNSQEDALRYYGQLSECIRIAPLAENLYIAPSVGPQRQSSAILESNEMRRLLEDARGRFDFVVVDTPSLSRCNDALLLEPYTDGLILVTRPGITQSSMLNEAINEFMDSEQTRLLGAVINGVDMQIPQSSPEQMPGIEDMPFPKPEEVSITTHN</sequence>
<evidence type="ECO:0000256" key="3">
    <source>
        <dbReference type="SAM" id="Coils"/>
    </source>
</evidence>
<dbReference type="InterPro" id="IPR027417">
    <property type="entry name" value="P-loop_NTPase"/>
</dbReference>
<reference evidence="7" key="1">
    <citation type="submission" date="2020-10" db="EMBL/GenBank/DDBJ databases">
        <authorList>
            <person name="Castelo-Branco R."/>
            <person name="Eusebio N."/>
            <person name="Adriana R."/>
            <person name="Vieira A."/>
            <person name="Brugerolle De Fraissinette N."/>
            <person name="Rezende De Castro R."/>
            <person name="Schneider M.P."/>
            <person name="Vasconcelos V."/>
            <person name="Leao P.N."/>
        </authorList>
    </citation>
    <scope>NUCLEOTIDE SEQUENCE</scope>
    <source>
        <strain evidence="7">LEGE 11480</strain>
    </source>
</reference>
<gene>
    <name evidence="7" type="ORF">IQ266_05065</name>
</gene>
<proteinExistence type="predicted"/>
<keyword evidence="2" id="KW-0067">ATP-binding</keyword>
<organism evidence="7 8">
    <name type="scientific">Romeriopsis navalis LEGE 11480</name>
    <dbReference type="NCBI Taxonomy" id="2777977"/>
    <lineage>
        <taxon>Bacteria</taxon>
        <taxon>Bacillati</taxon>
        <taxon>Cyanobacteriota</taxon>
        <taxon>Cyanophyceae</taxon>
        <taxon>Leptolyngbyales</taxon>
        <taxon>Leptolyngbyaceae</taxon>
        <taxon>Romeriopsis</taxon>
        <taxon>Romeriopsis navalis</taxon>
    </lineage>
</organism>
<keyword evidence="5" id="KW-0812">Transmembrane</keyword>
<dbReference type="RefSeq" id="WP_264323950.1">
    <property type="nucleotide sequence ID" value="NZ_JADEXQ010000011.1"/>
</dbReference>
<feature type="transmembrane region" description="Helical" evidence="5">
    <location>
        <begin position="428"/>
        <end position="450"/>
    </location>
</feature>
<dbReference type="InterPro" id="IPR002586">
    <property type="entry name" value="CobQ/CobB/MinD/ParA_Nub-bd_dom"/>
</dbReference>
<evidence type="ECO:0000256" key="2">
    <source>
        <dbReference type="ARBA" id="ARBA00022840"/>
    </source>
</evidence>
<dbReference type="PANTHER" id="PTHR32309">
    <property type="entry name" value="TYROSINE-PROTEIN KINASE"/>
    <property type="match status" value="1"/>
</dbReference>
<dbReference type="InterPro" id="IPR050445">
    <property type="entry name" value="Bact_polysacc_biosynth/exp"/>
</dbReference>
<comment type="caution">
    <text evidence="7">The sequence shown here is derived from an EMBL/GenBank/DDBJ whole genome shotgun (WGS) entry which is preliminary data.</text>
</comment>
<dbReference type="PANTHER" id="PTHR32309:SF31">
    <property type="entry name" value="CAPSULAR EXOPOLYSACCHARIDE FAMILY"/>
    <property type="match status" value="1"/>
</dbReference>
<evidence type="ECO:0000256" key="4">
    <source>
        <dbReference type="SAM" id="MobiDB-lite"/>
    </source>
</evidence>
<dbReference type="Gene3D" id="3.40.50.300">
    <property type="entry name" value="P-loop containing nucleotide triphosphate hydrolases"/>
    <property type="match status" value="1"/>
</dbReference>